<keyword evidence="5" id="KW-0804">Transcription</keyword>
<keyword evidence="6" id="KW-0539">Nucleus</keyword>
<comment type="caution">
    <text evidence="9">The sequence shown here is derived from an EMBL/GenBank/DDBJ whole genome shotgun (WGS) entry which is preliminary data.</text>
</comment>
<keyword evidence="1" id="KW-0479">Metal-binding</keyword>
<dbReference type="Proteomes" id="UP001310594">
    <property type="component" value="Unassembled WGS sequence"/>
</dbReference>
<accession>A0AAN7VLV0</accession>
<keyword evidence="3" id="KW-0805">Transcription regulation</keyword>
<gene>
    <name evidence="9" type="ORF">LTR97_010686</name>
</gene>
<evidence type="ECO:0000256" key="3">
    <source>
        <dbReference type="ARBA" id="ARBA00023015"/>
    </source>
</evidence>
<feature type="compositionally biased region" description="Low complexity" evidence="7">
    <location>
        <begin position="56"/>
        <end position="75"/>
    </location>
</feature>
<dbReference type="InterPro" id="IPR051615">
    <property type="entry name" value="Transcr_Regulatory_Elem"/>
</dbReference>
<dbReference type="CDD" id="cd12148">
    <property type="entry name" value="fungal_TF_MHR"/>
    <property type="match status" value="1"/>
</dbReference>
<feature type="compositionally biased region" description="Basic and acidic residues" evidence="7">
    <location>
        <begin position="9"/>
        <end position="22"/>
    </location>
</feature>
<name>A0AAN7VLV0_9PEZI</name>
<dbReference type="EMBL" id="JAVRQU010000019">
    <property type="protein sequence ID" value="KAK5692378.1"/>
    <property type="molecule type" value="Genomic_DNA"/>
</dbReference>
<evidence type="ECO:0000256" key="5">
    <source>
        <dbReference type="ARBA" id="ARBA00023163"/>
    </source>
</evidence>
<proteinExistence type="predicted"/>
<feature type="region of interest" description="Disordered" evidence="7">
    <location>
        <begin position="1"/>
        <end position="22"/>
    </location>
</feature>
<evidence type="ECO:0000256" key="7">
    <source>
        <dbReference type="SAM" id="MobiDB-lite"/>
    </source>
</evidence>
<dbReference type="GO" id="GO:0006351">
    <property type="term" value="P:DNA-templated transcription"/>
    <property type="evidence" value="ECO:0007669"/>
    <property type="project" value="InterPro"/>
</dbReference>
<organism evidence="9 10">
    <name type="scientific">Elasticomyces elasticus</name>
    <dbReference type="NCBI Taxonomy" id="574655"/>
    <lineage>
        <taxon>Eukaryota</taxon>
        <taxon>Fungi</taxon>
        <taxon>Dikarya</taxon>
        <taxon>Ascomycota</taxon>
        <taxon>Pezizomycotina</taxon>
        <taxon>Dothideomycetes</taxon>
        <taxon>Dothideomycetidae</taxon>
        <taxon>Mycosphaerellales</taxon>
        <taxon>Teratosphaeriaceae</taxon>
        <taxon>Elasticomyces</taxon>
    </lineage>
</organism>
<sequence length="565" mass="62984">MDLPCAVKRNGDRRKAGSRRHVETLEQRILDLESLQHRIMKTREQSELSGEDRSGVRSAGARSDGAASSDPSDPRTVASRVKHGHQLPPETLNLDPAETLPALDSDWTGILPSVELSSMFDNESSGQASSVLGPAPQYHALSPGMMQPHQLQQYQYHGDPYKTTDEANNVEIAVGTNTVHLKRKLLQSFFRYQPLWVTAVDEELFWEYRESRGSSMWYSNFLETVMLACAARLSSSSAVRSLGKQYSIQARADITRALEIPSAASLQGFLMLSEYEVSQGRDSMGWQLCVNKYLGMACRLLTDLGLHEPPGEAETILVKRARLHLLGACIALEGIWCIYLGRPSSIPRSVLRTATTLCEQFQCPGSTTLAAWVGLCGPMADICNVLSSSHPFDAEGKIQLAGLSVDLYSWFDKLPTDFVYDEPNAYAVLMQYCKAQILVQQASCCGEGSAEEHRVRIYDAAIRIIRLLLIHRQTQGNDYIRSVMLDTVNFALDTLVNQHLQHPDLIRFQEHDIQWLRMAVESMINMQARFPIVNRRLQSLAVAAKGTSLSPLFKAFDPHLLSACL</sequence>
<dbReference type="GO" id="GO:0003677">
    <property type="term" value="F:DNA binding"/>
    <property type="evidence" value="ECO:0007669"/>
    <property type="project" value="UniProtKB-KW"/>
</dbReference>
<evidence type="ECO:0000313" key="9">
    <source>
        <dbReference type="EMBL" id="KAK5692378.1"/>
    </source>
</evidence>
<evidence type="ECO:0000259" key="8">
    <source>
        <dbReference type="Pfam" id="PF04082"/>
    </source>
</evidence>
<evidence type="ECO:0000256" key="1">
    <source>
        <dbReference type="ARBA" id="ARBA00022723"/>
    </source>
</evidence>
<evidence type="ECO:0000256" key="2">
    <source>
        <dbReference type="ARBA" id="ARBA00022833"/>
    </source>
</evidence>
<evidence type="ECO:0000313" key="10">
    <source>
        <dbReference type="Proteomes" id="UP001310594"/>
    </source>
</evidence>
<feature type="compositionally biased region" description="Basic and acidic residues" evidence="7">
    <location>
        <begin position="40"/>
        <end position="55"/>
    </location>
</feature>
<feature type="region of interest" description="Disordered" evidence="7">
    <location>
        <begin position="40"/>
        <end position="97"/>
    </location>
</feature>
<keyword evidence="2" id="KW-0862">Zinc</keyword>
<feature type="domain" description="Xylanolytic transcriptional activator regulatory" evidence="8">
    <location>
        <begin position="186"/>
        <end position="352"/>
    </location>
</feature>
<dbReference type="GO" id="GO:0008270">
    <property type="term" value="F:zinc ion binding"/>
    <property type="evidence" value="ECO:0007669"/>
    <property type="project" value="InterPro"/>
</dbReference>
<dbReference type="PANTHER" id="PTHR31313">
    <property type="entry name" value="TY1 ENHANCER ACTIVATOR"/>
    <property type="match status" value="1"/>
</dbReference>
<dbReference type="PANTHER" id="PTHR31313:SF81">
    <property type="entry name" value="TY1 ENHANCER ACTIVATOR"/>
    <property type="match status" value="1"/>
</dbReference>
<reference evidence="9" key="1">
    <citation type="submission" date="2023-08" db="EMBL/GenBank/DDBJ databases">
        <title>Black Yeasts Isolated from many extreme environments.</title>
        <authorList>
            <person name="Coleine C."/>
            <person name="Stajich J.E."/>
            <person name="Selbmann L."/>
        </authorList>
    </citation>
    <scope>NUCLEOTIDE SEQUENCE</scope>
    <source>
        <strain evidence="9">CCFEE 5810</strain>
    </source>
</reference>
<protein>
    <recommendedName>
        <fullName evidence="8">Xylanolytic transcriptional activator regulatory domain-containing protein</fullName>
    </recommendedName>
</protein>
<keyword evidence="4" id="KW-0238">DNA-binding</keyword>
<evidence type="ECO:0000256" key="4">
    <source>
        <dbReference type="ARBA" id="ARBA00023125"/>
    </source>
</evidence>
<dbReference type="InterPro" id="IPR007219">
    <property type="entry name" value="XnlR_reg_dom"/>
</dbReference>
<dbReference type="AlphaFoldDB" id="A0AAN7VLV0"/>
<dbReference type="Pfam" id="PF04082">
    <property type="entry name" value="Fungal_trans"/>
    <property type="match status" value="1"/>
</dbReference>
<evidence type="ECO:0000256" key="6">
    <source>
        <dbReference type="ARBA" id="ARBA00023242"/>
    </source>
</evidence>